<accession>A0ABS2N8W6</accession>
<sequence>MTSVVTVSGYKQHELGLFKQDDPAIGYIKKALEKELASFADEGLEWVVISGQLGVELWAAEVVIDMQLDYPNIKLAVLTPFLNQEENWNENNKELYEMILTQAEFVDSISKEPYNNPQQFRNKNQLLLHKSDALLILYDEEREGSPKYLYEGAKIYQESHPLEIRQITFMDLQFIADEEQQRLLEEYYLNDH</sequence>
<keyword evidence="3" id="KW-1185">Reference proteome</keyword>
<dbReference type="PANTHER" id="PTHR38440:SF1">
    <property type="entry name" value="UPF0398 PROTEIN SPR0331"/>
    <property type="match status" value="1"/>
</dbReference>
<dbReference type="PIRSF" id="PIRSF021290">
    <property type="entry name" value="DUF1273"/>
    <property type="match status" value="1"/>
</dbReference>
<dbReference type="EMBL" id="JAFBDZ010000001">
    <property type="protein sequence ID" value="MBM7584296.1"/>
    <property type="molecule type" value="Genomic_DNA"/>
</dbReference>
<proteinExistence type="inferred from homology"/>
<dbReference type="Gene3D" id="3.40.50.450">
    <property type="match status" value="1"/>
</dbReference>
<gene>
    <name evidence="2" type="ORF">JOC86_000833</name>
</gene>
<dbReference type="Proteomes" id="UP001646157">
    <property type="component" value="Unassembled WGS sequence"/>
</dbReference>
<dbReference type="NCBIfam" id="NF010181">
    <property type="entry name" value="PRK13660.1"/>
    <property type="match status" value="1"/>
</dbReference>
<evidence type="ECO:0000313" key="3">
    <source>
        <dbReference type="Proteomes" id="UP001646157"/>
    </source>
</evidence>
<evidence type="ECO:0000256" key="1">
    <source>
        <dbReference type="HAMAP-Rule" id="MF_01575"/>
    </source>
</evidence>
<comment type="caution">
    <text evidence="2">The sequence shown here is derived from an EMBL/GenBank/DDBJ whole genome shotgun (WGS) entry which is preliminary data.</text>
</comment>
<reference evidence="2 3" key="1">
    <citation type="submission" date="2021-01" db="EMBL/GenBank/DDBJ databases">
        <title>Genomic Encyclopedia of Type Strains, Phase IV (KMG-IV): sequencing the most valuable type-strain genomes for metagenomic binning, comparative biology and taxonomic classification.</title>
        <authorList>
            <person name="Goeker M."/>
        </authorList>
    </citation>
    <scope>NUCLEOTIDE SEQUENCE [LARGE SCALE GENOMIC DNA]</scope>
    <source>
        <strain evidence="2 3">DSM 24834</strain>
    </source>
</reference>
<dbReference type="InterPro" id="IPR010697">
    <property type="entry name" value="YspA"/>
</dbReference>
<dbReference type="PANTHER" id="PTHR38440">
    <property type="entry name" value="UPF0398 PROTEIN YPSA"/>
    <property type="match status" value="1"/>
</dbReference>
<dbReference type="RefSeq" id="WP_205168468.1">
    <property type="nucleotide sequence ID" value="NZ_JAFBDZ010000001.1"/>
</dbReference>
<evidence type="ECO:0000313" key="2">
    <source>
        <dbReference type="EMBL" id="MBM7584296.1"/>
    </source>
</evidence>
<name>A0ABS2N8W6_9BACI</name>
<dbReference type="SUPFAM" id="SSF102405">
    <property type="entry name" value="MCP/YpsA-like"/>
    <property type="match status" value="1"/>
</dbReference>
<dbReference type="HAMAP" id="MF_01575">
    <property type="entry name" value="UPF0398"/>
    <property type="match status" value="1"/>
</dbReference>
<organism evidence="2 3">
    <name type="scientific">Rossellomorea pakistanensis</name>
    <dbReference type="NCBI Taxonomy" id="992288"/>
    <lineage>
        <taxon>Bacteria</taxon>
        <taxon>Bacillati</taxon>
        <taxon>Bacillota</taxon>
        <taxon>Bacilli</taxon>
        <taxon>Bacillales</taxon>
        <taxon>Bacillaceae</taxon>
        <taxon>Rossellomorea</taxon>
    </lineage>
</organism>
<protein>
    <recommendedName>
        <fullName evidence="1">UPF0398 protein JOC86_000833</fullName>
    </recommendedName>
</protein>
<comment type="similarity">
    <text evidence="1">Belongs to the UPF0398 family.</text>
</comment>
<dbReference type="Pfam" id="PF06908">
    <property type="entry name" value="YpsA"/>
    <property type="match status" value="1"/>
</dbReference>